<feature type="transmembrane region" description="Helical" evidence="3">
    <location>
        <begin position="327"/>
        <end position="347"/>
    </location>
</feature>
<evidence type="ECO:0000256" key="2">
    <source>
        <dbReference type="SAM" id="MobiDB-lite"/>
    </source>
</evidence>
<organism evidence="4 5">
    <name type="scientific">Vanrija pseudolonga</name>
    <dbReference type="NCBI Taxonomy" id="143232"/>
    <lineage>
        <taxon>Eukaryota</taxon>
        <taxon>Fungi</taxon>
        <taxon>Dikarya</taxon>
        <taxon>Basidiomycota</taxon>
        <taxon>Agaricomycotina</taxon>
        <taxon>Tremellomycetes</taxon>
        <taxon>Trichosporonales</taxon>
        <taxon>Trichosporonaceae</taxon>
        <taxon>Vanrija</taxon>
    </lineage>
</organism>
<dbReference type="RefSeq" id="XP_062627136.1">
    <property type="nucleotide sequence ID" value="XM_062771152.1"/>
</dbReference>
<evidence type="ECO:0000256" key="1">
    <source>
        <dbReference type="ARBA" id="ARBA00004141"/>
    </source>
</evidence>
<evidence type="ECO:0000313" key="5">
    <source>
        <dbReference type="Proteomes" id="UP000827549"/>
    </source>
</evidence>
<dbReference type="GO" id="GO:0022857">
    <property type="term" value="F:transmembrane transporter activity"/>
    <property type="evidence" value="ECO:0007669"/>
    <property type="project" value="InterPro"/>
</dbReference>
<dbReference type="AlphaFoldDB" id="A0AAF1BLN6"/>
<dbReference type="GeneID" id="87807870"/>
<dbReference type="InterPro" id="IPR011701">
    <property type="entry name" value="MFS"/>
</dbReference>
<proteinExistence type="predicted"/>
<evidence type="ECO:0008006" key="6">
    <source>
        <dbReference type="Google" id="ProtNLM"/>
    </source>
</evidence>
<feature type="transmembrane region" description="Helical" evidence="3">
    <location>
        <begin position="137"/>
        <end position="167"/>
    </location>
</feature>
<feature type="region of interest" description="Disordered" evidence="2">
    <location>
        <begin position="1"/>
        <end position="35"/>
    </location>
</feature>
<keyword evidence="3" id="KW-1133">Transmembrane helix</keyword>
<accession>A0AAF1BLN6</accession>
<dbReference type="EMBL" id="CP086716">
    <property type="protein sequence ID" value="WOO81104.1"/>
    <property type="molecule type" value="Genomic_DNA"/>
</dbReference>
<feature type="transmembrane region" description="Helical" evidence="3">
    <location>
        <begin position="71"/>
        <end position="88"/>
    </location>
</feature>
<dbReference type="Proteomes" id="UP000827549">
    <property type="component" value="Chromosome 3"/>
</dbReference>
<feature type="transmembrane region" description="Helical" evidence="3">
    <location>
        <begin position="400"/>
        <end position="424"/>
    </location>
</feature>
<evidence type="ECO:0000256" key="3">
    <source>
        <dbReference type="SAM" id="Phobius"/>
    </source>
</evidence>
<dbReference type="GO" id="GO:0016020">
    <property type="term" value="C:membrane"/>
    <property type="evidence" value="ECO:0007669"/>
    <property type="project" value="UniProtKB-SubCell"/>
</dbReference>
<feature type="transmembrane region" description="Helical" evidence="3">
    <location>
        <begin position="219"/>
        <end position="240"/>
    </location>
</feature>
<dbReference type="SUPFAM" id="SSF103473">
    <property type="entry name" value="MFS general substrate transporter"/>
    <property type="match status" value="1"/>
</dbReference>
<protein>
    <recommendedName>
        <fullName evidence="6">Major facilitator superfamily (MFS) profile domain-containing protein</fullName>
    </recommendedName>
</protein>
<feature type="transmembrane region" description="Helical" evidence="3">
    <location>
        <begin position="188"/>
        <end position="207"/>
    </location>
</feature>
<name>A0AAF1BLN6_9TREE</name>
<feature type="transmembrane region" description="Helical" evidence="3">
    <location>
        <begin position="444"/>
        <end position="467"/>
    </location>
</feature>
<keyword evidence="5" id="KW-1185">Reference proteome</keyword>
<dbReference type="Pfam" id="PF07690">
    <property type="entry name" value="MFS_1"/>
    <property type="match status" value="1"/>
</dbReference>
<dbReference type="InterPro" id="IPR036259">
    <property type="entry name" value="MFS_trans_sf"/>
</dbReference>
<feature type="transmembrane region" description="Helical" evidence="3">
    <location>
        <begin position="367"/>
        <end position="388"/>
    </location>
</feature>
<comment type="subcellular location">
    <subcellularLocation>
        <location evidence="1">Membrane</location>
        <topology evidence="1">Multi-pass membrane protein</topology>
    </subcellularLocation>
</comment>
<feature type="transmembrane region" description="Helical" evidence="3">
    <location>
        <begin position="100"/>
        <end position="125"/>
    </location>
</feature>
<keyword evidence="3" id="KW-0472">Membrane</keyword>
<gene>
    <name evidence="4" type="ORF">LOC62_03G004634</name>
</gene>
<reference evidence="4" key="1">
    <citation type="submission" date="2023-10" db="EMBL/GenBank/DDBJ databases">
        <authorList>
            <person name="Noh H."/>
        </authorList>
    </citation>
    <scope>NUCLEOTIDE SEQUENCE</scope>
    <source>
        <strain evidence="4">DUCC4014</strain>
    </source>
</reference>
<keyword evidence="3" id="KW-0812">Transmembrane</keyword>
<sequence>MSTSQEESKPASTTDEKSRRASSDAAAAPELGYTPASAGYPGDGAEHTYHRPAKWSWAAIKHWITDRDLHVWWMSFGFTLLFTSYPIQGVQTIRFPTTGSYILIVLYSAYLVTSMWATFFLSWWGLEWCLPWGPISYATWIACMFGGNTAANLVGAAFFGWGAGILWPAAGQLIAAVSTPHNRATNAGIYQCAFHVGVWAGGLILGAVEKTFSNYNYQYAVFVSLAGTAAVCMILHAFSFRRRFRRNPKEAAAEEAVAGSDPSHAHGAVARVQLDDGTVEYRAFDVRDIKSESAVVQDLALSGGRSGRVRLDKEYFTTNFWNPVKMLWNPVFGPLGPAIFVTGGITQGWFNASFNKIVYQVGGEWNGWIYAISESWAIVASIVFGLFYDRLRSNYIAKRYRWVMYVYVVAYYGLCGLALASHYLGQRGIGHGPGQTSPAHFKVVLSFTGAFYNIQLLALEVSILTYLSTFLTYNADVAFSSKIACEAGGYLLVFGLVNVLSPKWMIVLLFCVGPPAHLVYLFGWHAPERPVAEIVGGVGEAQAGAEVGAEAEAHAPAAQATEK</sequence>
<dbReference type="Gene3D" id="1.20.1250.20">
    <property type="entry name" value="MFS general substrate transporter like domains"/>
    <property type="match status" value="1"/>
</dbReference>
<feature type="compositionally biased region" description="Basic and acidic residues" evidence="2">
    <location>
        <begin position="1"/>
        <end position="22"/>
    </location>
</feature>
<evidence type="ECO:0000313" key="4">
    <source>
        <dbReference type="EMBL" id="WOO81104.1"/>
    </source>
</evidence>